<dbReference type="EMBL" id="MYFO01000015">
    <property type="protein sequence ID" value="TFE87101.1"/>
    <property type="molecule type" value="Genomic_DNA"/>
</dbReference>
<reference evidence="2 3" key="1">
    <citation type="submission" date="2017-03" db="EMBL/GenBank/DDBJ databases">
        <title>Isolation of Levoglucosan Utilizing Bacteria.</title>
        <authorList>
            <person name="Arya A.S."/>
        </authorList>
    </citation>
    <scope>NUCLEOTIDE SEQUENCE [LARGE SCALE GENOMIC DNA]</scope>
    <source>
        <strain evidence="2 3">MEC069</strain>
    </source>
</reference>
<dbReference type="Proteomes" id="UP000298246">
    <property type="component" value="Unassembled WGS sequence"/>
</dbReference>
<feature type="region of interest" description="Disordered" evidence="1">
    <location>
        <begin position="1"/>
        <end position="24"/>
    </location>
</feature>
<organism evidence="2 3">
    <name type="scientific">Paenibacillus athensensis</name>
    <dbReference type="NCBI Taxonomy" id="1967502"/>
    <lineage>
        <taxon>Bacteria</taxon>
        <taxon>Bacillati</taxon>
        <taxon>Bacillota</taxon>
        <taxon>Bacilli</taxon>
        <taxon>Bacillales</taxon>
        <taxon>Paenibacillaceae</taxon>
        <taxon>Paenibacillus</taxon>
    </lineage>
</organism>
<sequence length="592" mass="60538">MLIPHHPSAAAGRSAIKDNAARPAPVTAALPDHQAGVASLQRAVGNRAVGQLMQARRSAGAAGRPAAGVQRETAGAAAEAQREPEPGQRDRTALGSAALSGESSVQRAAEGDAPAPATAPAPASAAKSGSGVWIVEDGEPATAGQLPRSEFMAKLREEIVRIADEVLAPLGQTSAHCPYIPHWFGFYEGKDARHIEQSIRRYAPDTAGAADWQACLALVGRQVKTAFQMNVQSGSLEGVPEELPRDLEERPGSATPSEQAAPVAAAADAIAAALPAAAAPGQAAAAAVASAAGPAAAELAPAPSAAMPAALAAAPAAALGAALPPAAVPAAPAQATPDSGGALAALSAVLTAGEPRVQRALSAAPTGLIQLCHSPDVEVQQPALRRQLPVQQPRALPAMARLLEPIGVPSLARAGALAGMNDADAVQALHGSAKEHIRTGVGRDDYRDLLGGCTSVTEAISNYLGVQYPNAPMAGAKHVGETPFTSTDALGDWVAQSGDNVFFKCISQGKSHEWTMMKRGDTYDLYESDDNPETEAERSHAFPAGTQRNAGQTMRGGNLQQLKQALAQMAPRTTNSGNVRDYHVSVIPMPMG</sequence>
<feature type="region of interest" description="Disordered" evidence="1">
    <location>
        <begin position="235"/>
        <end position="261"/>
    </location>
</feature>
<feature type="compositionally biased region" description="Basic and acidic residues" evidence="1">
    <location>
        <begin position="242"/>
        <end position="251"/>
    </location>
</feature>
<dbReference type="AlphaFoldDB" id="A0A4Y8Q153"/>
<name>A0A4Y8Q153_9BACL</name>
<comment type="caution">
    <text evidence="2">The sequence shown here is derived from an EMBL/GenBank/DDBJ whole genome shotgun (WGS) entry which is preliminary data.</text>
</comment>
<feature type="region of interest" description="Disordered" evidence="1">
    <location>
        <begin position="55"/>
        <end position="125"/>
    </location>
</feature>
<gene>
    <name evidence="2" type="ORF">B5M42_13145</name>
</gene>
<accession>A0A4Y8Q153</accession>
<feature type="compositionally biased region" description="Low complexity" evidence="1">
    <location>
        <begin position="55"/>
        <end position="68"/>
    </location>
</feature>
<feature type="compositionally biased region" description="Basic and acidic residues" evidence="1">
    <location>
        <begin position="80"/>
        <end position="92"/>
    </location>
</feature>
<feature type="compositionally biased region" description="Low complexity" evidence="1">
    <location>
        <begin position="111"/>
        <end position="125"/>
    </location>
</feature>
<feature type="compositionally biased region" description="Low complexity" evidence="1">
    <location>
        <begin position="93"/>
        <end position="104"/>
    </location>
</feature>
<proteinExistence type="predicted"/>
<keyword evidence="3" id="KW-1185">Reference proteome</keyword>
<evidence type="ECO:0000256" key="1">
    <source>
        <dbReference type="SAM" id="MobiDB-lite"/>
    </source>
</evidence>
<evidence type="ECO:0000313" key="2">
    <source>
        <dbReference type="EMBL" id="TFE87101.1"/>
    </source>
</evidence>
<evidence type="ECO:0000313" key="3">
    <source>
        <dbReference type="Proteomes" id="UP000298246"/>
    </source>
</evidence>
<dbReference type="RefSeq" id="WP_134753532.1">
    <property type="nucleotide sequence ID" value="NZ_MYFO02000013.1"/>
</dbReference>
<protein>
    <submittedName>
        <fullName evidence="2">Uncharacterized protein</fullName>
    </submittedName>
</protein>